<comment type="caution">
    <text evidence="1">The sequence shown here is derived from an EMBL/GenBank/DDBJ whole genome shotgun (WGS) entry which is preliminary data.</text>
</comment>
<name>A0ABD1RV18_9LAMI</name>
<dbReference type="AlphaFoldDB" id="A0ABD1RV18"/>
<dbReference type="Proteomes" id="UP001604336">
    <property type="component" value="Unassembled WGS sequence"/>
</dbReference>
<evidence type="ECO:0000313" key="1">
    <source>
        <dbReference type="EMBL" id="KAL2492148.1"/>
    </source>
</evidence>
<gene>
    <name evidence="1" type="ORF">Adt_27776</name>
</gene>
<accession>A0ABD1RV18</accession>
<evidence type="ECO:0000313" key="2">
    <source>
        <dbReference type="Proteomes" id="UP001604336"/>
    </source>
</evidence>
<dbReference type="EMBL" id="JBFOLK010000008">
    <property type="protein sequence ID" value="KAL2492148.1"/>
    <property type="molecule type" value="Genomic_DNA"/>
</dbReference>
<protein>
    <submittedName>
        <fullName evidence="1">Uncharacterized protein</fullName>
    </submittedName>
</protein>
<reference evidence="2" key="1">
    <citation type="submission" date="2024-07" db="EMBL/GenBank/DDBJ databases">
        <title>Two chromosome-level genome assemblies of Korean endemic species Abeliophyllum distichum and Forsythia ovata (Oleaceae).</title>
        <authorList>
            <person name="Jang H."/>
        </authorList>
    </citation>
    <scope>NUCLEOTIDE SEQUENCE [LARGE SCALE GENOMIC DNA]</scope>
</reference>
<organism evidence="1 2">
    <name type="scientific">Abeliophyllum distichum</name>
    <dbReference type="NCBI Taxonomy" id="126358"/>
    <lineage>
        <taxon>Eukaryota</taxon>
        <taxon>Viridiplantae</taxon>
        <taxon>Streptophyta</taxon>
        <taxon>Embryophyta</taxon>
        <taxon>Tracheophyta</taxon>
        <taxon>Spermatophyta</taxon>
        <taxon>Magnoliopsida</taxon>
        <taxon>eudicotyledons</taxon>
        <taxon>Gunneridae</taxon>
        <taxon>Pentapetalae</taxon>
        <taxon>asterids</taxon>
        <taxon>lamiids</taxon>
        <taxon>Lamiales</taxon>
        <taxon>Oleaceae</taxon>
        <taxon>Forsythieae</taxon>
        <taxon>Abeliophyllum</taxon>
    </lineage>
</organism>
<proteinExistence type="predicted"/>
<keyword evidence="2" id="KW-1185">Reference proteome</keyword>
<sequence length="130" mass="15295">MPILKEVSVSLQEIDFRIEVESSNLENNDDREKEKTLIIPKNDFQNEEKMDANPPDRATLPIDEYQLTKKADEHDDNFVPFLTYQEVIQNEPIAYEEAIKCKDFLKWKNAMEEEMSSLLKYNTLVLVEKP</sequence>